<feature type="compositionally biased region" description="Basic and acidic residues" evidence="1">
    <location>
        <begin position="1"/>
        <end position="14"/>
    </location>
</feature>
<organism evidence="2 3">
    <name type="scientific">Epicoccum nigrum</name>
    <name type="common">Soil fungus</name>
    <name type="synonym">Epicoccum purpurascens</name>
    <dbReference type="NCBI Taxonomy" id="105696"/>
    <lineage>
        <taxon>Eukaryota</taxon>
        <taxon>Fungi</taxon>
        <taxon>Dikarya</taxon>
        <taxon>Ascomycota</taxon>
        <taxon>Pezizomycotina</taxon>
        <taxon>Dothideomycetes</taxon>
        <taxon>Pleosporomycetidae</taxon>
        <taxon>Pleosporales</taxon>
        <taxon>Pleosporineae</taxon>
        <taxon>Didymellaceae</taxon>
        <taxon>Epicoccum</taxon>
    </lineage>
</organism>
<feature type="region of interest" description="Disordered" evidence="1">
    <location>
        <begin position="1"/>
        <end position="42"/>
    </location>
</feature>
<keyword evidence="3" id="KW-1185">Reference proteome</keyword>
<feature type="compositionally biased region" description="Low complexity" evidence="1">
    <location>
        <begin position="354"/>
        <end position="366"/>
    </location>
</feature>
<feature type="compositionally biased region" description="Acidic residues" evidence="1">
    <location>
        <begin position="325"/>
        <end position="338"/>
    </location>
</feature>
<proteinExistence type="predicted"/>
<dbReference type="EMBL" id="KZ107838">
    <property type="protein sequence ID" value="OSS55175.1"/>
    <property type="molecule type" value="Genomic_DNA"/>
</dbReference>
<sequence>MDKRTRSSKRKEPATDSTETTDAKRAKPGPRTLRSGAGKKENKINEYTTDQSYWIRLHFYMVDSAVLNRPYTAPSGAVSCAYFNAYWQGFITETFYDERTGKWEDPKAQFPIRTFRDFDGMRRNLVPDILNNIATNSLKNTGNDPFRPVITPAILAEFRQIYDQYGDENGFDFENETGREELNEFLERTIDEHLLPVDESIGPSWVNKGRENLRSRPNPRHYKNKRSDWHADLSVSRDPKDFLRAFNPATGEREFIRMVRRRAHADVGNALLNMAVMRPEGYDGDLNSLIFDLSALSGESTEQFNTHIQAAACGQQLKQELDDQADWGNEADEADEPTEPAKATKTAEGKTTELVETTEVAEDVTTGAGVDNEE</sequence>
<name>A0A1Y2MGB5_EPING</name>
<gene>
    <name evidence="2" type="ORF">B5807_00105</name>
</gene>
<reference evidence="2 3" key="1">
    <citation type="journal article" date="2017" name="Genome Announc.">
        <title>Genome sequence of the saprophytic ascomycete Epicoccum nigrum ICMP 19927 strain isolated from New Zealand.</title>
        <authorList>
            <person name="Fokin M."/>
            <person name="Fleetwood D."/>
            <person name="Weir B.S."/>
            <person name="Villas-Boas S.G."/>
        </authorList>
    </citation>
    <scope>NUCLEOTIDE SEQUENCE [LARGE SCALE GENOMIC DNA]</scope>
    <source>
        <strain evidence="2 3">ICMP 19927</strain>
    </source>
</reference>
<evidence type="ECO:0000313" key="3">
    <source>
        <dbReference type="Proteomes" id="UP000193240"/>
    </source>
</evidence>
<evidence type="ECO:0000313" key="2">
    <source>
        <dbReference type="EMBL" id="OSS55175.1"/>
    </source>
</evidence>
<evidence type="ECO:0000256" key="1">
    <source>
        <dbReference type="SAM" id="MobiDB-lite"/>
    </source>
</evidence>
<dbReference type="Proteomes" id="UP000193240">
    <property type="component" value="Unassembled WGS sequence"/>
</dbReference>
<dbReference type="AlphaFoldDB" id="A0A1Y2MGB5"/>
<feature type="region of interest" description="Disordered" evidence="1">
    <location>
        <begin position="325"/>
        <end position="374"/>
    </location>
</feature>
<accession>A0A1Y2MGB5</accession>
<protein>
    <submittedName>
        <fullName evidence="2">Uncharacterized protein</fullName>
    </submittedName>
</protein>
<dbReference type="InParanoid" id="A0A1Y2MGB5"/>